<dbReference type="InterPro" id="IPR013986">
    <property type="entry name" value="DExx_box_DNA_helicase_dom_sf"/>
</dbReference>
<comment type="catalytic activity">
    <reaction evidence="10">
        <text>Couples ATP hydrolysis with the unwinding of duplex DNA by translocating in the 3'-5' direction.</text>
        <dbReference type="EC" id="5.6.2.4"/>
    </reaction>
</comment>
<dbReference type="RefSeq" id="WP_013138410.1">
    <property type="nucleotide sequence ID" value="NC_014168.1"/>
</dbReference>
<dbReference type="EMBL" id="CP001958">
    <property type="protein sequence ID" value="ADG97957.1"/>
    <property type="molecule type" value="Genomic_DNA"/>
</dbReference>
<dbReference type="Gene3D" id="1.10.486.10">
    <property type="entry name" value="PCRA, domain 4"/>
    <property type="match status" value="1"/>
</dbReference>
<dbReference type="InterPro" id="IPR014016">
    <property type="entry name" value="UvrD-like_ATP-bd"/>
</dbReference>
<evidence type="ECO:0000256" key="7">
    <source>
        <dbReference type="ARBA" id="ARBA00023125"/>
    </source>
</evidence>
<dbReference type="OrthoDB" id="9806690at2"/>
<dbReference type="STRING" id="640132.Srot_1494"/>
<evidence type="ECO:0000256" key="1">
    <source>
        <dbReference type="ARBA" id="ARBA00009922"/>
    </source>
</evidence>
<dbReference type="PANTHER" id="PTHR11070:SF2">
    <property type="entry name" value="ATP-DEPENDENT DNA HELICASE SRS2"/>
    <property type="match status" value="1"/>
</dbReference>
<dbReference type="FunFam" id="1.10.10.160:FF:000001">
    <property type="entry name" value="ATP-dependent DNA helicase"/>
    <property type="match status" value="1"/>
</dbReference>
<dbReference type="Proteomes" id="UP000002247">
    <property type="component" value="Chromosome"/>
</dbReference>
<keyword evidence="2 15" id="KW-0547">Nucleotide-binding</keyword>
<evidence type="ECO:0000256" key="10">
    <source>
        <dbReference type="ARBA" id="ARBA00034617"/>
    </source>
</evidence>
<dbReference type="GO" id="GO:0033202">
    <property type="term" value="C:DNA helicase complex"/>
    <property type="evidence" value="ECO:0007669"/>
    <property type="project" value="TreeGrafter"/>
</dbReference>
<dbReference type="HOGENOM" id="CLU_004585_5_2_11"/>
<keyword evidence="8" id="KW-0234">DNA repair</keyword>
<dbReference type="AlphaFoldDB" id="D6Z7M7"/>
<reference evidence="18 19" key="1">
    <citation type="journal article" date="2010" name="Stand. Genomic Sci.">
        <title>Complete genome sequence of Segniliparus rotundus type strain (CDC 1076).</title>
        <authorList>
            <person name="Sikorski J."/>
            <person name="Lapidus A."/>
            <person name="Copeland A."/>
            <person name="Misra M."/>
            <person name="Glavina Del Rio T."/>
            <person name="Nolan M."/>
            <person name="Lucas S."/>
            <person name="Chen F."/>
            <person name="Tice H."/>
            <person name="Cheng J.F."/>
            <person name="Jando M."/>
            <person name="Schneider S."/>
            <person name="Bruce D."/>
            <person name="Goodwin L."/>
            <person name="Pitluck S."/>
            <person name="Liolios K."/>
            <person name="Mikhailova N."/>
            <person name="Pati A."/>
            <person name="Ivanova N."/>
            <person name="Mavromatis K."/>
            <person name="Chen A."/>
            <person name="Palaniappan K."/>
            <person name="Chertkov O."/>
            <person name="Land M."/>
            <person name="Hauser L."/>
            <person name="Chang Y.J."/>
            <person name="Jeffries C.D."/>
            <person name="Brettin T."/>
            <person name="Detter J.C."/>
            <person name="Han C."/>
            <person name="Rohde M."/>
            <person name="Goker M."/>
            <person name="Bristow J."/>
            <person name="Eisen J.A."/>
            <person name="Markowitz V."/>
            <person name="Hugenholtz P."/>
            <person name="Kyrpides N.C."/>
            <person name="Klenk H.P."/>
        </authorList>
    </citation>
    <scope>NUCLEOTIDE SEQUENCE [LARGE SCALE GENOMIC DNA]</scope>
    <source>
        <strain evidence="19">ATCC BAA-972 / CDC 1076 / CIP 108378 / DSM 44985 / JCM 13578</strain>
    </source>
</reference>
<evidence type="ECO:0000256" key="2">
    <source>
        <dbReference type="ARBA" id="ARBA00022741"/>
    </source>
</evidence>
<dbReference type="GO" id="GO:0009314">
    <property type="term" value="P:response to radiation"/>
    <property type="evidence" value="ECO:0007669"/>
    <property type="project" value="UniProtKB-ARBA"/>
</dbReference>
<evidence type="ECO:0000256" key="9">
    <source>
        <dbReference type="ARBA" id="ARBA00023235"/>
    </source>
</evidence>
<name>D6Z7M7_SEGRD</name>
<keyword evidence="3" id="KW-0227">DNA damage</keyword>
<dbReference type="InterPro" id="IPR027417">
    <property type="entry name" value="P-loop_NTPase"/>
</dbReference>
<dbReference type="FunFam" id="1.10.486.10:FF:000003">
    <property type="entry name" value="ATP-dependent DNA helicase"/>
    <property type="match status" value="1"/>
</dbReference>
<evidence type="ECO:0000259" key="17">
    <source>
        <dbReference type="PROSITE" id="PS51217"/>
    </source>
</evidence>
<evidence type="ECO:0000256" key="8">
    <source>
        <dbReference type="ARBA" id="ARBA00023204"/>
    </source>
</evidence>
<keyword evidence="4 15" id="KW-0378">Hydrolase</keyword>
<evidence type="ECO:0000313" key="18">
    <source>
        <dbReference type="EMBL" id="ADG97957.1"/>
    </source>
</evidence>
<feature type="domain" description="UvrD-like helicase C-terminal" evidence="17">
    <location>
        <begin position="299"/>
        <end position="607"/>
    </location>
</feature>
<dbReference type="EC" id="5.6.2.4" evidence="11"/>
<evidence type="ECO:0000256" key="6">
    <source>
        <dbReference type="ARBA" id="ARBA00022840"/>
    </source>
</evidence>
<dbReference type="PANTHER" id="PTHR11070">
    <property type="entry name" value="UVRD / RECB / PCRA DNA HELICASE FAMILY MEMBER"/>
    <property type="match status" value="1"/>
</dbReference>
<dbReference type="GO" id="GO:0016887">
    <property type="term" value="F:ATP hydrolysis activity"/>
    <property type="evidence" value="ECO:0007669"/>
    <property type="project" value="RHEA"/>
</dbReference>
<dbReference type="Pfam" id="PF13361">
    <property type="entry name" value="UvrD_C"/>
    <property type="match status" value="2"/>
</dbReference>
<keyword evidence="19" id="KW-1185">Reference proteome</keyword>
<dbReference type="Gene3D" id="3.40.50.300">
    <property type="entry name" value="P-loop containing nucleotide triphosphate hydrolases"/>
    <property type="match status" value="2"/>
</dbReference>
<organism evidence="18 19">
    <name type="scientific">Segniliparus rotundus (strain ATCC BAA-972 / CDC 1076 / CIP 108378 / DSM 44985 / JCM 13578)</name>
    <dbReference type="NCBI Taxonomy" id="640132"/>
    <lineage>
        <taxon>Bacteria</taxon>
        <taxon>Bacillati</taxon>
        <taxon>Actinomycetota</taxon>
        <taxon>Actinomycetes</taxon>
        <taxon>Mycobacteriales</taxon>
        <taxon>Segniliparaceae</taxon>
        <taxon>Segniliparus</taxon>
    </lineage>
</organism>
<protein>
    <recommendedName>
        <fullName evidence="13">ATP-dependent DNA helicase UvrD1</fullName>
        <ecNumber evidence="11">5.6.2.4</ecNumber>
    </recommendedName>
    <alternativeName>
        <fullName evidence="14">DNA 3'-5' helicase UvrD1</fullName>
    </alternativeName>
</protein>
<evidence type="ECO:0000256" key="14">
    <source>
        <dbReference type="ARBA" id="ARBA00077374"/>
    </source>
</evidence>
<evidence type="ECO:0000256" key="3">
    <source>
        <dbReference type="ARBA" id="ARBA00022763"/>
    </source>
</evidence>
<feature type="binding site" evidence="15">
    <location>
        <begin position="30"/>
        <end position="37"/>
    </location>
    <ligand>
        <name>ATP</name>
        <dbReference type="ChEBI" id="CHEBI:30616"/>
    </ligand>
</feature>
<evidence type="ECO:0000256" key="5">
    <source>
        <dbReference type="ARBA" id="ARBA00022806"/>
    </source>
</evidence>
<comment type="catalytic activity">
    <reaction evidence="12">
        <text>ATP + H2O = ADP + phosphate + H(+)</text>
        <dbReference type="Rhea" id="RHEA:13065"/>
        <dbReference type="ChEBI" id="CHEBI:15377"/>
        <dbReference type="ChEBI" id="CHEBI:15378"/>
        <dbReference type="ChEBI" id="CHEBI:30616"/>
        <dbReference type="ChEBI" id="CHEBI:43474"/>
        <dbReference type="ChEBI" id="CHEBI:456216"/>
        <dbReference type="EC" id="5.6.2.4"/>
    </reaction>
</comment>
<dbReference type="Pfam" id="PF00580">
    <property type="entry name" value="UvrD-helicase"/>
    <property type="match status" value="1"/>
</dbReference>
<evidence type="ECO:0000259" key="16">
    <source>
        <dbReference type="PROSITE" id="PS51198"/>
    </source>
</evidence>
<proteinExistence type="inferred from homology"/>
<keyword evidence="9" id="KW-0413">Isomerase</keyword>
<dbReference type="GO" id="GO:0005524">
    <property type="term" value="F:ATP binding"/>
    <property type="evidence" value="ECO:0007669"/>
    <property type="project" value="UniProtKB-UniRule"/>
</dbReference>
<gene>
    <name evidence="18" type="ordered locus">Srot_1494</name>
</gene>
<dbReference type="InterPro" id="IPR000212">
    <property type="entry name" value="DNA_helicase_UvrD/REP"/>
</dbReference>
<comment type="similarity">
    <text evidence="1">Belongs to the helicase family. UvrD subfamily.</text>
</comment>
<dbReference type="GO" id="GO:0043138">
    <property type="term" value="F:3'-5' DNA helicase activity"/>
    <property type="evidence" value="ECO:0007669"/>
    <property type="project" value="UniProtKB-EC"/>
</dbReference>
<dbReference type="PROSITE" id="PS51198">
    <property type="entry name" value="UVRD_HELICASE_ATP_BIND"/>
    <property type="match status" value="1"/>
</dbReference>
<keyword evidence="6 15" id="KW-0067">ATP-binding</keyword>
<dbReference type="CDD" id="cd17932">
    <property type="entry name" value="DEXQc_UvrD"/>
    <property type="match status" value="1"/>
</dbReference>
<dbReference type="GO" id="GO:0000725">
    <property type="term" value="P:recombinational repair"/>
    <property type="evidence" value="ECO:0007669"/>
    <property type="project" value="TreeGrafter"/>
</dbReference>
<dbReference type="KEGG" id="srt:Srot_1494"/>
<accession>D6Z7M7</accession>
<dbReference type="GO" id="GO:0003677">
    <property type="term" value="F:DNA binding"/>
    <property type="evidence" value="ECO:0007669"/>
    <property type="project" value="UniProtKB-KW"/>
</dbReference>
<evidence type="ECO:0000313" key="19">
    <source>
        <dbReference type="Proteomes" id="UP000002247"/>
    </source>
</evidence>
<dbReference type="InterPro" id="IPR014017">
    <property type="entry name" value="DNA_helicase_UvrD-like_C"/>
</dbReference>
<dbReference type="SUPFAM" id="SSF52540">
    <property type="entry name" value="P-loop containing nucleoside triphosphate hydrolases"/>
    <property type="match status" value="1"/>
</dbReference>
<keyword evidence="5 15" id="KW-0347">Helicase</keyword>
<dbReference type="Gene3D" id="1.10.10.160">
    <property type="match status" value="1"/>
</dbReference>
<dbReference type="eggNOG" id="COG0210">
    <property type="taxonomic scope" value="Bacteria"/>
</dbReference>
<evidence type="ECO:0000256" key="12">
    <source>
        <dbReference type="ARBA" id="ARBA00048988"/>
    </source>
</evidence>
<evidence type="ECO:0000256" key="11">
    <source>
        <dbReference type="ARBA" id="ARBA00034808"/>
    </source>
</evidence>
<dbReference type="Pfam" id="PF21196">
    <property type="entry name" value="PcrA_UvrD_tudor"/>
    <property type="match status" value="1"/>
</dbReference>
<dbReference type="CDD" id="cd18807">
    <property type="entry name" value="SF1_C_UvrD"/>
    <property type="match status" value="1"/>
</dbReference>
<dbReference type="GO" id="GO:0005829">
    <property type="term" value="C:cytosol"/>
    <property type="evidence" value="ECO:0007669"/>
    <property type="project" value="TreeGrafter"/>
</dbReference>
<dbReference type="PROSITE" id="PS51217">
    <property type="entry name" value="UVRD_HELICASE_CTER"/>
    <property type="match status" value="1"/>
</dbReference>
<feature type="domain" description="UvrD-like helicase ATP-binding" evidence="16">
    <location>
        <begin position="9"/>
        <end position="298"/>
    </location>
</feature>
<sequence length="789" mass="85871">MNASEQILQGLNPQQAEAVVHLGAPLCIIAGAGSGKTSVITRRVAWLLAEGHARPGEILAITFTNKAAGELKERVGALVGGRMWEMWVSTFHSSCARLLRAEAGPQAGFDQNFTIYDADDSKRLLAMVAEELELDTNRFPPRMLAAKISDLKNELIAPEAALVGVEDPFDLVLGQVYRRYQERLALANAMDFDDLIMRAVELLQTNPEAAQRWRGRFRHVLVDEYQDTNHAQYVLIRELVGAGAGTQVGAETSALTVVGDSDQSIYRFRGATIRNIEEFERDFPNARTVLLEQNYRSTQNILSAANAVIAHNQGRREKRLWTQAGDGQQIIGYVADHEHDEASFVATEITELVRSGAKHGDVAVFYRTNNASRVFEEAFIRHAVPYRVVGGQRFYDRREVRDIIAYLRVIANPSDAVSLSRIINTPRRGLGDRAQAQIAAWAGSRGQTFWDACQAAAGGAVAALAARSQRAVADFVAMIAGLRAELAAGDITVGELVARTVERSGYRAVLADSTDPQDGARLENLDELISVAVEYGELVAAREGGPVADGFAGELRVNLPEADENEGHAKLRDFLEQVSLVADSDRLPEGGSQSGVVTLMTLHTAKGLEFPVVFVTGLEEGQFPHLRSLGDPVELAEERRLAYVGITRAREQLYVSRSITRTLRGSPMTNPPSRFLLEIPPHLVSWRRGGPDQAWAGFTRSDFGSVSAPRAAGNAVSARKPAAERGARPRPNLRHESFEVGDRVNHDKYGLGTVVACSGHGQAATVTIDFGSAGTMKLMLIGGVPMSKL</sequence>
<evidence type="ECO:0000256" key="13">
    <source>
        <dbReference type="ARBA" id="ARBA00067565"/>
    </source>
</evidence>
<keyword evidence="7" id="KW-0238">DNA-binding</keyword>
<evidence type="ECO:0000256" key="4">
    <source>
        <dbReference type="ARBA" id="ARBA00022801"/>
    </source>
</evidence>
<evidence type="ECO:0000256" key="15">
    <source>
        <dbReference type="PROSITE-ProRule" id="PRU00560"/>
    </source>
</evidence>